<protein>
    <submittedName>
        <fullName evidence="1">Uncharacterized protein</fullName>
    </submittedName>
</protein>
<dbReference type="Proteomes" id="UP000184112">
    <property type="component" value="Unassembled WGS sequence"/>
</dbReference>
<name>A0A1M5MVV1_FLAJO</name>
<dbReference type="EMBL" id="FQWH01000004">
    <property type="protein sequence ID" value="SHG81428.1"/>
    <property type="molecule type" value="Genomic_DNA"/>
</dbReference>
<evidence type="ECO:0000313" key="2">
    <source>
        <dbReference type="Proteomes" id="UP000184112"/>
    </source>
</evidence>
<proteinExistence type="predicted"/>
<dbReference type="RefSeq" id="WP_254796553.1">
    <property type="nucleotide sequence ID" value="NZ_FQWH01000004.1"/>
</dbReference>
<sequence length="48" mass="5076">MSRIRLVGGTITKTTGGDHNIYSEGNIVYNSGQAVTETSDTGIKYGDP</sequence>
<organism evidence="1 2">
    <name type="scientific">Flavobacterium johnsoniae</name>
    <name type="common">Cytophaga johnsonae</name>
    <dbReference type="NCBI Taxonomy" id="986"/>
    <lineage>
        <taxon>Bacteria</taxon>
        <taxon>Pseudomonadati</taxon>
        <taxon>Bacteroidota</taxon>
        <taxon>Flavobacteriia</taxon>
        <taxon>Flavobacteriales</taxon>
        <taxon>Flavobacteriaceae</taxon>
        <taxon>Flavobacterium</taxon>
    </lineage>
</organism>
<dbReference type="AlphaFoldDB" id="A0A1M5MVV1"/>
<accession>A0A1M5MVV1</accession>
<gene>
    <name evidence="1" type="ORF">SAMN05444388_104328</name>
</gene>
<evidence type="ECO:0000313" key="1">
    <source>
        <dbReference type="EMBL" id="SHG81428.1"/>
    </source>
</evidence>
<reference evidence="1 2" key="1">
    <citation type="submission" date="2016-11" db="EMBL/GenBank/DDBJ databases">
        <authorList>
            <person name="Jaros S."/>
            <person name="Januszkiewicz K."/>
            <person name="Wedrychowicz H."/>
        </authorList>
    </citation>
    <scope>NUCLEOTIDE SEQUENCE [LARGE SCALE GENOMIC DNA]</scope>
    <source>
        <strain evidence="1 2">DSM 6792</strain>
    </source>
</reference>